<dbReference type="SUPFAM" id="SSF53218">
    <property type="entry name" value="Molybdenum cofactor biosynthesis proteins"/>
    <property type="match status" value="1"/>
</dbReference>
<dbReference type="STRING" id="33114.A0A2G2X208"/>
<dbReference type="PANTHER" id="PTHR43764">
    <property type="entry name" value="MOLYBDENUM COFACTOR BIOSYNTHESIS"/>
    <property type="match status" value="1"/>
</dbReference>
<dbReference type="AlphaFoldDB" id="A0A2G2X208"/>
<reference evidence="3 4" key="1">
    <citation type="journal article" date="2017" name="Genome Biol.">
        <title>New reference genome sequences of hot pepper reveal the massive evolution of plant disease-resistance genes by retroduplication.</title>
        <authorList>
            <person name="Kim S."/>
            <person name="Park J."/>
            <person name="Yeom S.I."/>
            <person name="Kim Y.M."/>
            <person name="Seo E."/>
            <person name="Kim K.T."/>
            <person name="Kim M.S."/>
            <person name="Lee J.M."/>
            <person name="Cheong K."/>
            <person name="Shin H.S."/>
            <person name="Kim S.B."/>
            <person name="Han K."/>
            <person name="Lee J."/>
            <person name="Park M."/>
            <person name="Lee H.A."/>
            <person name="Lee H.Y."/>
            <person name="Lee Y."/>
            <person name="Oh S."/>
            <person name="Lee J.H."/>
            <person name="Choi E."/>
            <person name="Choi E."/>
            <person name="Lee S.E."/>
            <person name="Jeon J."/>
            <person name="Kim H."/>
            <person name="Choi G."/>
            <person name="Song H."/>
            <person name="Lee J."/>
            <person name="Lee S.C."/>
            <person name="Kwon J.K."/>
            <person name="Lee H.Y."/>
            <person name="Koo N."/>
            <person name="Hong Y."/>
            <person name="Kim R.W."/>
            <person name="Kang W.H."/>
            <person name="Huh J.H."/>
            <person name="Kang B.C."/>
            <person name="Yang T.J."/>
            <person name="Lee Y.H."/>
            <person name="Bennetzen J.L."/>
            <person name="Choi D."/>
        </authorList>
    </citation>
    <scope>NUCLEOTIDE SEQUENCE [LARGE SCALE GENOMIC DNA]</scope>
    <source>
        <strain evidence="4">cv. PBC81</strain>
    </source>
</reference>
<dbReference type="EMBL" id="MLFT02000003">
    <property type="protein sequence ID" value="PHT51528.1"/>
    <property type="molecule type" value="Genomic_DNA"/>
</dbReference>
<dbReference type="GO" id="GO:0006777">
    <property type="term" value="P:Mo-molybdopterin cofactor biosynthetic process"/>
    <property type="evidence" value="ECO:0007669"/>
    <property type="project" value="UniProtKB-KW"/>
</dbReference>
<keyword evidence="2" id="KW-0501">Molybdenum cofactor biosynthesis</keyword>
<evidence type="ECO:0000313" key="4">
    <source>
        <dbReference type="Proteomes" id="UP000224567"/>
    </source>
</evidence>
<reference evidence="4" key="2">
    <citation type="journal article" date="2017" name="J. Anim. Genet.">
        <title>Multiple reference genome sequences of hot pepper reveal the massive evolution of plant disease resistance genes by retroduplication.</title>
        <authorList>
            <person name="Kim S."/>
            <person name="Park J."/>
            <person name="Yeom S.-I."/>
            <person name="Kim Y.-M."/>
            <person name="Seo E."/>
            <person name="Kim K.-T."/>
            <person name="Kim M.-S."/>
            <person name="Lee J.M."/>
            <person name="Cheong K."/>
            <person name="Shin H.-S."/>
            <person name="Kim S.-B."/>
            <person name="Han K."/>
            <person name="Lee J."/>
            <person name="Park M."/>
            <person name="Lee H.-A."/>
            <person name="Lee H.-Y."/>
            <person name="Lee Y."/>
            <person name="Oh S."/>
            <person name="Lee J.H."/>
            <person name="Choi E."/>
            <person name="Choi E."/>
            <person name="Lee S.E."/>
            <person name="Jeon J."/>
            <person name="Kim H."/>
            <person name="Choi G."/>
            <person name="Song H."/>
            <person name="Lee J."/>
            <person name="Lee S.-C."/>
            <person name="Kwon J.-K."/>
            <person name="Lee H.-Y."/>
            <person name="Koo N."/>
            <person name="Hong Y."/>
            <person name="Kim R.W."/>
            <person name="Kang W.-H."/>
            <person name="Huh J.H."/>
            <person name="Kang B.-C."/>
            <person name="Yang T.-J."/>
            <person name="Lee Y.-H."/>
            <person name="Bennetzen J.L."/>
            <person name="Choi D."/>
        </authorList>
    </citation>
    <scope>NUCLEOTIDE SEQUENCE [LARGE SCALE GENOMIC DNA]</scope>
    <source>
        <strain evidence="4">cv. PBC81</strain>
    </source>
</reference>
<sequence>MRRLVVERRVKRTVESKKVAYAKLAERKDDEVRQMNKEEYKVAPSVMLSRAAAGIRGSTLIINVPDNPNAVTECMEALLPALKHALKRYKLASTGGQEEHGCSCSH</sequence>
<dbReference type="OrthoDB" id="4349954at2759"/>
<comment type="pathway">
    <text evidence="1">Cofactor biosynthesis; molybdopterin biosynthesis.</text>
</comment>
<dbReference type="InterPro" id="IPR036425">
    <property type="entry name" value="MoaB/Mog-like_dom_sf"/>
</dbReference>
<dbReference type="Gene3D" id="3.40.980.10">
    <property type="entry name" value="MoaB/Mog-like domain"/>
    <property type="match status" value="1"/>
</dbReference>
<evidence type="ECO:0000256" key="1">
    <source>
        <dbReference type="ARBA" id="ARBA00005046"/>
    </source>
</evidence>
<evidence type="ECO:0000256" key="2">
    <source>
        <dbReference type="ARBA" id="ARBA00023150"/>
    </source>
</evidence>
<organism evidence="3 4">
    <name type="scientific">Capsicum baccatum</name>
    <name type="common">Peruvian pepper</name>
    <dbReference type="NCBI Taxonomy" id="33114"/>
    <lineage>
        <taxon>Eukaryota</taxon>
        <taxon>Viridiplantae</taxon>
        <taxon>Streptophyta</taxon>
        <taxon>Embryophyta</taxon>
        <taxon>Tracheophyta</taxon>
        <taxon>Spermatophyta</taxon>
        <taxon>Magnoliopsida</taxon>
        <taxon>eudicotyledons</taxon>
        <taxon>Gunneridae</taxon>
        <taxon>Pentapetalae</taxon>
        <taxon>asterids</taxon>
        <taxon>lamiids</taxon>
        <taxon>Solanales</taxon>
        <taxon>Solanaceae</taxon>
        <taxon>Solanoideae</taxon>
        <taxon>Capsiceae</taxon>
        <taxon>Capsicum</taxon>
    </lineage>
</organism>
<gene>
    <name evidence="3" type="ORF">CQW23_05990</name>
</gene>
<protein>
    <submittedName>
        <fullName evidence="3">Uncharacterized protein</fullName>
    </submittedName>
</protein>
<accession>A0A2G2X208</accession>
<name>A0A2G2X208_CAPBA</name>
<dbReference type="Proteomes" id="UP000224567">
    <property type="component" value="Unassembled WGS sequence"/>
</dbReference>
<proteinExistence type="predicted"/>
<evidence type="ECO:0000313" key="3">
    <source>
        <dbReference type="EMBL" id="PHT51528.1"/>
    </source>
</evidence>
<comment type="caution">
    <text evidence="3">The sequence shown here is derived from an EMBL/GenBank/DDBJ whole genome shotgun (WGS) entry which is preliminary data.</text>
</comment>
<dbReference type="PANTHER" id="PTHR43764:SF1">
    <property type="entry name" value="MOLYBDOPTERIN MOLYBDOTRANSFERASE"/>
    <property type="match status" value="1"/>
</dbReference>
<keyword evidence="4" id="KW-1185">Reference proteome</keyword>
<dbReference type="InterPro" id="IPR051920">
    <property type="entry name" value="MPT_Adenylyltrnsfr/MoaC-Rel"/>
</dbReference>